<sequence length="945" mass="107016">MSVATLERQIRPIYEALDTGSNKSAIVSCNKMLKKYPSNFLVKSLKALALVRSQKVEESLALCDEVLAAKPLDDATISAMMHVLKGLGRNTDMVNMFEEAYRLQPHNEEYGAQTFFAHMRTANWKSAQQISTRMHKQFQEDRYLYWSVMGAILQASDPSTAPNMRTLLYKLAHRLITSSPSPSYLSADRFHMHISILKELELYDEANTLLESEIGKTICSTSLACNQTRRDIWRGRGLFKEEGKRAQQKIADGDRNWLEFLSILDATFGLVSSSKGGEISEELNNQCRENVTESRAFLTEVAQKDGTKNRAAALALLELAHRAHKHGLPDESSLASLLENYLAQFGDKAACFEDLMSYLDMESGSFERWTAFLSNHQPSFASVGDLQRLINVRKLQRHKLLESEITIESETTRGLQYLNEYMQGLALGKDLPATELQPADDLALLAAHAFVTVWTLTNSEEALYQAVTLLEFGLTKSQMSFQMRIMLIRIYRILGSPSLALDHYRQMNIKQVQNDTLSHLILTRALTFSLAASGDLTYPSECLESSQIYLASSQETSDFIVRAFTAEKYTQIPDFIEFEDRLENSLQRDVIKLEHVRMRLTHEQLNTDIIDMELIELKFMFDRLHHDNRDFVIIPNYQPACKPTFNEQSLMFRTSTGQGWLWSFLKIYIRAFQHASDLDDVVEEKLLIGDRPKKSSDPEVQLPLRERLAIRKPEEAAELTSEELQLIDWATILGDWLEPHHNHIRPPPAVVLAEASRQTELKTGFPLRGVDLKALNGDAHGLSKKDEETPPIKEAPELLTEFFENMLVRFKQLLQSECLPSELLHVATIAQEAFILFAIETMRFKSPALVKIHKLGHLVSQFKDVRSKATSVLKEMSAELIRFGEAEGTPERRSAFVKACTPVTVGQISHDFVLNVAKSVTESRKKVLEGVGKGMVKLNAIHGQS</sequence>
<evidence type="ECO:0000313" key="3">
    <source>
        <dbReference type="Proteomes" id="UP000054538"/>
    </source>
</evidence>
<organism evidence="2 3">
    <name type="scientific">Paxillus rubicundulus Ve08.2h10</name>
    <dbReference type="NCBI Taxonomy" id="930991"/>
    <lineage>
        <taxon>Eukaryota</taxon>
        <taxon>Fungi</taxon>
        <taxon>Dikarya</taxon>
        <taxon>Basidiomycota</taxon>
        <taxon>Agaricomycotina</taxon>
        <taxon>Agaricomycetes</taxon>
        <taxon>Agaricomycetidae</taxon>
        <taxon>Boletales</taxon>
        <taxon>Paxilineae</taxon>
        <taxon>Paxillaceae</taxon>
        <taxon>Paxillus</taxon>
    </lineage>
</organism>
<dbReference type="InterPro" id="IPR019183">
    <property type="entry name" value="NAA25_NatB_aux_su"/>
</dbReference>
<evidence type="ECO:0008006" key="4">
    <source>
        <dbReference type="Google" id="ProtNLM"/>
    </source>
</evidence>
<dbReference type="Proteomes" id="UP000054538">
    <property type="component" value="Unassembled WGS sequence"/>
</dbReference>
<gene>
    <name evidence="2" type="ORF">PAXRUDRAFT_32465</name>
</gene>
<reference evidence="2 3" key="1">
    <citation type="submission" date="2014-04" db="EMBL/GenBank/DDBJ databases">
        <authorList>
            <consortium name="DOE Joint Genome Institute"/>
            <person name="Kuo A."/>
            <person name="Kohler A."/>
            <person name="Jargeat P."/>
            <person name="Nagy L.G."/>
            <person name="Floudas D."/>
            <person name="Copeland A."/>
            <person name="Barry K.W."/>
            <person name="Cichocki N."/>
            <person name="Veneault-Fourrey C."/>
            <person name="LaButti K."/>
            <person name="Lindquist E.A."/>
            <person name="Lipzen A."/>
            <person name="Lundell T."/>
            <person name="Morin E."/>
            <person name="Murat C."/>
            <person name="Sun H."/>
            <person name="Tunlid A."/>
            <person name="Henrissat B."/>
            <person name="Grigoriev I.V."/>
            <person name="Hibbett D.S."/>
            <person name="Martin F."/>
            <person name="Nordberg H.P."/>
            <person name="Cantor M.N."/>
            <person name="Hua S.X."/>
        </authorList>
    </citation>
    <scope>NUCLEOTIDE SEQUENCE [LARGE SCALE GENOMIC DNA]</scope>
    <source>
        <strain evidence="2 3">Ve08.2h10</strain>
    </source>
</reference>
<dbReference type="SUPFAM" id="SSF48452">
    <property type="entry name" value="TPR-like"/>
    <property type="match status" value="1"/>
</dbReference>
<dbReference type="PANTHER" id="PTHR22767:SF3">
    <property type="entry name" value="N-ALPHA-ACETYLTRANSFERASE 25, NATB AUXILIARY SUBUNIT"/>
    <property type="match status" value="1"/>
</dbReference>
<protein>
    <recommendedName>
        <fullName evidence="4">Actin cytoskeleton organization protein</fullName>
    </recommendedName>
</protein>
<dbReference type="AlphaFoldDB" id="A0A0D0DF96"/>
<dbReference type="InterPro" id="IPR011990">
    <property type="entry name" value="TPR-like_helical_dom_sf"/>
</dbReference>
<evidence type="ECO:0000313" key="2">
    <source>
        <dbReference type="EMBL" id="KIK96327.1"/>
    </source>
</evidence>
<dbReference type="EMBL" id="KN824992">
    <property type="protein sequence ID" value="KIK96327.1"/>
    <property type="molecule type" value="Genomic_DNA"/>
</dbReference>
<comment type="similarity">
    <text evidence="1">Belongs to the MDM20/NAA25 family.</text>
</comment>
<proteinExistence type="inferred from homology"/>
<dbReference type="STRING" id="930991.A0A0D0DF96"/>
<dbReference type="OrthoDB" id="1874341at2759"/>
<keyword evidence="3" id="KW-1185">Reference proteome</keyword>
<dbReference type="GO" id="GO:0031416">
    <property type="term" value="C:NatB complex"/>
    <property type="evidence" value="ECO:0007669"/>
    <property type="project" value="TreeGrafter"/>
</dbReference>
<dbReference type="InParanoid" id="A0A0D0DF96"/>
<dbReference type="HOGENOM" id="CLU_008075_1_0_1"/>
<dbReference type="Gene3D" id="1.25.40.1040">
    <property type="match status" value="1"/>
</dbReference>
<accession>A0A0D0DF96</accession>
<dbReference type="PANTHER" id="PTHR22767">
    <property type="entry name" value="N-TERMINAL ACETYLTRANSFERASE-RELATED"/>
    <property type="match status" value="1"/>
</dbReference>
<reference evidence="3" key="2">
    <citation type="submission" date="2015-01" db="EMBL/GenBank/DDBJ databases">
        <title>Evolutionary Origins and Diversification of the Mycorrhizal Mutualists.</title>
        <authorList>
            <consortium name="DOE Joint Genome Institute"/>
            <consortium name="Mycorrhizal Genomics Consortium"/>
            <person name="Kohler A."/>
            <person name="Kuo A."/>
            <person name="Nagy L.G."/>
            <person name="Floudas D."/>
            <person name="Copeland A."/>
            <person name="Barry K.W."/>
            <person name="Cichocki N."/>
            <person name="Veneault-Fourrey C."/>
            <person name="LaButti K."/>
            <person name="Lindquist E.A."/>
            <person name="Lipzen A."/>
            <person name="Lundell T."/>
            <person name="Morin E."/>
            <person name="Murat C."/>
            <person name="Riley R."/>
            <person name="Ohm R."/>
            <person name="Sun H."/>
            <person name="Tunlid A."/>
            <person name="Henrissat B."/>
            <person name="Grigoriev I.V."/>
            <person name="Hibbett D.S."/>
            <person name="Martin F."/>
        </authorList>
    </citation>
    <scope>NUCLEOTIDE SEQUENCE [LARGE SCALE GENOMIC DNA]</scope>
    <source>
        <strain evidence="3">Ve08.2h10</strain>
    </source>
</reference>
<dbReference type="FunCoup" id="A0A0D0DF96">
    <property type="interactions" value="620"/>
</dbReference>
<name>A0A0D0DF96_9AGAM</name>
<evidence type="ECO:0000256" key="1">
    <source>
        <dbReference type="ARBA" id="ARBA00006298"/>
    </source>
</evidence>
<dbReference type="Pfam" id="PF09797">
    <property type="entry name" value="NatB_MDM20"/>
    <property type="match status" value="1"/>
</dbReference>